<evidence type="ECO:0000259" key="3">
    <source>
        <dbReference type="Pfam" id="PF07244"/>
    </source>
</evidence>
<name>A0A9X1VRN0_9FLAO</name>
<dbReference type="InterPro" id="IPR005565">
    <property type="entry name" value="Hemolysn_activator_HlyB_C"/>
</dbReference>
<keyword evidence="5" id="KW-1185">Reference proteome</keyword>
<feature type="chain" id="PRO_5040920767" description="POTRA domain-containing protein" evidence="1">
    <location>
        <begin position="24"/>
        <end position="554"/>
    </location>
</feature>
<dbReference type="InterPro" id="IPR010827">
    <property type="entry name" value="BamA/TamA_POTRA"/>
</dbReference>
<evidence type="ECO:0008006" key="6">
    <source>
        <dbReference type="Google" id="ProtNLM"/>
    </source>
</evidence>
<protein>
    <recommendedName>
        <fullName evidence="6">POTRA domain-containing protein</fullName>
    </recommendedName>
</protein>
<sequence>MKQQNTHYLYLLFLISFSFNISAQDYTLKINSKKEKEIDVLEKIEYTQKHLDSISIKTELSKISNYLKKIGYFTNTIDSLNKNKNTYTAYFSLNKKISNATIKTSPTSLLEFKGLKINDNQFNIPIEKLESTLTQFSKELDNKGLSFSKVQLKNIELKNDTLFANLTIHQSKKRKINRIILKGYEEFPKSFIKHYLKIKKGDLFSQKKINNTSNILQNLNFVKEIKPPEVLFTTDSTLIYIYLKKLQNNSFDGLINFTTKENGGVLFTGHLDLKLNNILNSGESFNLYWNSIGDERQEFNISTKIPYIFNTIISPEIAFSIYKQDSTFLNTKFDLKLTHNLSTKLKLGATYNSESSENLKEHLNNNIKTYKNYFLGLILLYNIPKNDFFYNDKFNISINPAFGKRKAENLNSTQFKITATTSYLWDLNSRSSFFIKNNTGYLNSDDILENELFRIGGSNTIRGFNEQSIFTNNFTYFNLEYRYLTSSQSYLYTITDFGRVKTNLDSRNLIGLGIGYLFTTNNSQINLNLVTGKSSSQDFIPKESKLSISWKSFF</sequence>
<dbReference type="EMBL" id="JAKQYM010000008">
    <property type="protein sequence ID" value="MCI2229777.1"/>
    <property type="molecule type" value="Genomic_DNA"/>
</dbReference>
<keyword evidence="1" id="KW-0732">Signal</keyword>
<dbReference type="AlphaFoldDB" id="A0A9X1VRN0"/>
<dbReference type="Pfam" id="PF03865">
    <property type="entry name" value="ShlB"/>
    <property type="match status" value="1"/>
</dbReference>
<proteinExistence type="predicted"/>
<gene>
    <name evidence="4" type="ORF">MC378_11420</name>
</gene>
<feature type="domain" description="POTRA" evidence="3">
    <location>
        <begin position="175"/>
        <end position="233"/>
    </location>
</feature>
<organism evidence="4 5">
    <name type="scientific">Polaribacter marinus</name>
    <dbReference type="NCBI Taxonomy" id="2916838"/>
    <lineage>
        <taxon>Bacteria</taxon>
        <taxon>Pseudomonadati</taxon>
        <taxon>Bacteroidota</taxon>
        <taxon>Flavobacteriia</taxon>
        <taxon>Flavobacteriales</taxon>
        <taxon>Flavobacteriaceae</taxon>
    </lineage>
</organism>
<evidence type="ECO:0000313" key="4">
    <source>
        <dbReference type="EMBL" id="MCI2229777.1"/>
    </source>
</evidence>
<evidence type="ECO:0000259" key="2">
    <source>
        <dbReference type="Pfam" id="PF03865"/>
    </source>
</evidence>
<evidence type="ECO:0000313" key="5">
    <source>
        <dbReference type="Proteomes" id="UP001139369"/>
    </source>
</evidence>
<dbReference type="Proteomes" id="UP001139369">
    <property type="component" value="Unassembled WGS sequence"/>
</dbReference>
<evidence type="ECO:0000256" key="1">
    <source>
        <dbReference type="SAM" id="SignalP"/>
    </source>
</evidence>
<comment type="caution">
    <text evidence="4">The sequence shown here is derived from an EMBL/GenBank/DDBJ whole genome shotgun (WGS) entry which is preliminary data.</text>
</comment>
<feature type="domain" description="Haemolysin activator HlyB C-terminal" evidence="2">
    <location>
        <begin position="326"/>
        <end position="515"/>
    </location>
</feature>
<reference evidence="4" key="1">
    <citation type="submission" date="2022-02" db="EMBL/GenBank/DDBJ databases">
        <title>Polaribacter sp. MSW13, isolated from seawater.</title>
        <authorList>
            <person name="Kristyanto S."/>
            <person name="Jung J."/>
            <person name="Jeon C.O."/>
        </authorList>
    </citation>
    <scope>NUCLEOTIDE SEQUENCE</scope>
    <source>
        <strain evidence="4">MSW13</strain>
    </source>
</reference>
<feature type="signal peptide" evidence="1">
    <location>
        <begin position="1"/>
        <end position="23"/>
    </location>
</feature>
<dbReference type="GO" id="GO:0019867">
    <property type="term" value="C:outer membrane"/>
    <property type="evidence" value="ECO:0007669"/>
    <property type="project" value="InterPro"/>
</dbReference>
<accession>A0A9X1VRN0</accession>
<dbReference type="Gene3D" id="2.40.160.50">
    <property type="entry name" value="membrane protein fhac: a member of the omp85/tpsb transporter family"/>
    <property type="match status" value="1"/>
</dbReference>
<dbReference type="RefSeq" id="WP_242178888.1">
    <property type="nucleotide sequence ID" value="NZ_JAKQYM010000008.1"/>
</dbReference>
<dbReference type="Pfam" id="PF07244">
    <property type="entry name" value="POTRA"/>
    <property type="match status" value="1"/>
</dbReference>
<dbReference type="Gene3D" id="3.10.20.310">
    <property type="entry name" value="membrane protein fhac"/>
    <property type="match status" value="1"/>
</dbReference>